<gene>
    <name evidence="1" type="ORF">MNBD_ALPHA12-846</name>
</gene>
<dbReference type="AlphaFoldDB" id="A0A3B0T9N3"/>
<dbReference type="EMBL" id="UOEO01000017">
    <property type="protein sequence ID" value="VAW14768.1"/>
    <property type="molecule type" value="Genomic_DNA"/>
</dbReference>
<reference evidence="1" key="1">
    <citation type="submission" date="2018-06" db="EMBL/GenBank/DDBJ databases">
        <authorList>
            <person name="Zhirakovskaya E."/>
        </authorList>
    </citation>
    <scope>NUCLEOTIDE SEQUENCE</scope>
</reference>
<evidence type="ECO:0000313" key="1">
    <source>
        <dbReference type="EMBL" id="VAW14768.1"/>
    </source>
</evidence>
<proteinExistence type="predicted"/>
<name>A0A3B0T9N3_9ZZZZ</name>
<protein>
    <submittedName>
        <fullName evidence="1">Uncharacterized protein</fullName>
    </submittedName>
</protein>
<sequence>MGKAITGCVLSAFAYVPFETASERLPKPVRTSQAFSCGSGSGEVNLVIRLETATKQKPRG</sequence>
<organism evidence="1">
    <name type="scientific">hydrothermal vent metagenome</name>
    <dbReference type="NCBI Taxonomy" id="652676"/>
    <lineage>
        <taxon>unclassified sequences</taxon>
        <taxon>metagenomes</taxon>
        <taxon>ecological metagenomes</taxon>
    </lineage>
</organism>
<accession>A0A3B0T9N3</accession>